<dbReference type="Proteomes" id="UP001244341">
    <property type="component" value="Chromosome 11b"/>
</dbReference>
<evidence type="ECO:0000313" key="1">
    <source>
        <dbReference type="EMBL" id="WIA19999.1"/>
    </source>
</evidence>
<sequence length="221" mass="23189">MVLRRSLVRWKKLEPGAVQAASLQSVCFKADEAAEAVADKVAAGGADGHWDKTYVRLSKYETLPGVRSCCAAAAAGQISDLAEAALAAGRAGPVAAYGLAVTLVREALGKLPTLEQIQQQQQQEEGAAVLGSLAAAGPPLLDGRKDPLQQWGVLLQLARTDLLQLAPDMRPLVYDAEQVLQQLPEGAGLAAALAARQQYARAMQISFAQEAGGDYGSAKTR</sequence>
<evidence type="ECO:0008006" key="3">
    <source>
        <dbReference type="Google" id="ProtNLM"/>
    </source>
</evidence>
<organism evidence="1 2">
    <name type="scientific">Tetradesmus obliquus</name>
    <name type="common">Green alga</name>
    <name type="synonym">Acutodesmus obliquus</name>
    <dbReference type="NCBI Taxonomy" id="3088"/>
    <lineage>
        <taxon>Eukaryota</taxon>
        <taxon>Viridiplantae</taxon>
        <taxon>Chlorophyta</taxon>
        <taxon>core chlorophytes</taxon>
        <taxon>Chlorophyceae</taxon>
        <taxon>CS clade</taxon>
        <taxon>Sphaeropleales</taxon>
        <taxon>Scenedesmaceae</taxon>
        <taxon>Tetradesmus</taxon>
    </lineage>
</organism>
<keyword evidence="2" id="KW-1185">Reference proteome</keyword>
<accession>A0ABY8UG21</accession>
<reference evidence="1 2" key="1">
    <citation type="submission" date="2023-05" db="EMBL/GenBank/DDBJ databases">
        <title>A 100% complete, gapless, phased diploid assembly of the Scenedesmus obliquus UTEX 3031 genome.</title>
        <authorList>
            <person name="Biondi T.C."/>
            <person name="Hanschen E.R."/>
            <person name="Kwon T."/>
            <person name="Eng W."/>
            <person name="Kruse C.P.S."/>
            <person name="Koehler S.I."/>
            <person name="Kunde Y."/>
            <person name="Gleasner C.D."/>
            <person name="You Mak K.T."/>
            <person name="Polle J."/>
            <person name="Hovde B.T."/>
            <person name="Starkenburg S.R."/>
        </authorList>
    </citation>
    <scope>NUCLEOTIDE SEQUENCE [LARGE SCALE GENOMIC DNA]</scope>
    <source>
        <strain evidence="1 2">DOE0152z</strain>
    </source>
</reference>
<gene>
    <name evidence="1" type="ORF">OEZ85_005871</name>
</gene>
<evidence type="ECO:0000313" key="2">
    <source>
        <dbReference type="Proteomes" id="UP001244341"/>
    </source>
</evidence>
<dbReference type="EMBL" id="CP126218">
    <property type="protein sequence ID" value="WIA19999.1"/>
    <property type="molecule type" value="Genomic_DNA"/>
</dbReference>
<protein>
    <recommendedName>
        <fullName evidence="3">Ubiquinone biosynthesis protein</fullName>
    </recommendedName>
</protein>
<proteinExistence type="predicted"/>
<name>A0ABY8UG21_TETOB</name>